<reference evidence="1 2" key="1">
    <citation type="journal article" date="2010" name="Proc. Natl. Acad. Sci. U.S.A.">
        <title>A Nitrospira metagenome illuminates the physiology and evolution of globally important nitrite-oxidizing bacteria.</title>
        <authorList>
            <person name="Lucker S."/>
            <person name="Wagner M."/>
            <person name="Maixner F."/>
            <person name="Pelletier E."/>
            <person name="Koch H."/>
            <person name="Vacherie B."/>
            <person name="Rattei T."/>
            <person name="Sinninghe Damste J."/>
            <person name="Spieck E."/>
            <person name="Le Paslier D."/>
            <person name="Daims H."/>
        </authorList>
    </citation>
    <scope>NUCLEOTIDE SEQUENCE [LARGE SCALE GENOMIC DNA]</scope>
</reference>
<proteinExistence type="predicted"/>
<name>D8PJ86_9BACT</name>
<dbReference type="EMBL" id="FP929003">
    <property type="protein sequence ID" value="CBK43460.1"/>
    <property type="molecule type" value="Genomic_DNA"/>
</dbReference>
<accession>D8PJ86</accession>
<evidence type="ECO:0008006" key="3">
    <source>
        <dbReference type="Google" id="ProtNLM"/>
    </source>
</evidence>
<sequence>MFERRVIAVMIGMVALGLWLAWVEPVAAGVTTRVVPSGDAIELEIPTDVGTQKETLPLYQSGKIHYFSAGIGQVERDAAYPPFPLKLVFTAGGKPFVTGVEVVLRHGKGAVLLTVPRGQVTGPWLFIDLPDGTYEVAATLGGQMQQVKGIKVRRGHVTTQHVRWAEDRSPVLPAEAE</sequence>
<gene>
    <name evidence="1" type="ORF">NIDE3784</name>
</gene>
<dbReference type="OrthoDB" id="8481291at2"/>
<dbReference type="AlphaFoldDB" id="D8PJ86"/>
<dbReference type="Proteomes" id="UP000001660">
    <property type="component" value="Chromosome"/>
</dbReference>
<evidence type="ECO:0000313" key="1">
    <source>
        <dbReference type="EMBL" id="CBK43460.1"/>
    </source>
</evidence>
<organism evidence="1 2">
    <name type="scientific">Nitrospira defluvii</name>
    <dbReference type="NCBI Taxonomy" id="330214"/>
    <lineage>
        <taxon>Bacteria</taxon>
        <taxon>Pseudomonadati</taxon>
        <taxon>Nitrospirota</taxon>
        <taxon>Nitrospiria</taxon>
        <taxon>Nitrospirales</taxon>
        <taxon>Nitrospiraceae</taxon>
        <taxon>Nitrospira</taxon>
    </lineage>
</organism>
<dbReference type="STRING" id="330214.NIDE3784"/>
<dbReference type="HOGENOM" id="CLU_1515221_0_0_0"/>
<evidence type="ECO:0000313" key="2">
    <source>
        <dbReference type="Proteomes" id="UP000001660"/>
    </source>
</evidence>
<dbReference type="KEGG" id="nde:NIDE3784"/>
<keyword evidence="2" id="KW-1185">Reference proteome</keyword>
<protein>
    <recommendedName>
        <fullName evidence="3">Carboxypeptidase regulatory-like domain-containing protein</fullName>
    </recommendedName>
</protein>